<feature type="transmembrane region" description="Helical" evidence="1">
    <location>
        <begin position="54"/>
        <end position="76"/>
    </location>
</feature>
<dbReference type="Proteomes" id="UP000267821">
    <property type="component" value="Unassembled WGS sequence"/>
</dbReference>
<reference evidence="2 3" key="1">
    <citation type="journal article" date="2018" name="Nat. Ecol. Evol.">
        <title>Pezizomycetes genomes reveal the molecular basis of ectomycorrhizal truffle lifestyle.</title>
        <authorList>
            <person name="Murat C."/>
            <person name="Payen T."/>
            <person name="Noel B."/>
            <person name="Kuo A."/>
            <person name="Morin E."/>
            <person name="Chen J."/>
            <person name="Kohler A."/>
            <person name="Krizsan K."/>
            <person name="Balestrini R."/>
            <person name="Da Silva C."/>
            <person name="Montanini B."/>
            <person name="Hainaut M."/>
            <person name="Levati E."/>
            <person name="Barry K.W."/>
            <person name="Belfiori B."/>
            <person name="Cichocki N."/>
            <person name="Clum A."/>
            <person name="Dockter R.B."/>
            <person name="Fauchery L."/>
            <person name="Guy J."/>
            <person name="Iotti M."/>
            <person name="Le Tacon F."/>
            <person name="Lindquist E.A."/>
            <person name="Lipzen A."/>
            <person name="Malagnac F."/>
            <person name="Mello A."/>
            <person name="Molinier V."/>
            <person name="Miyauchi S."/>
            <person name="Poulain J."/>
            <person name="Riccioni C."/>
            <person name="Rubini A."/>
            <person name="Sitrit Y."/>
            <person name="Splivallo R."/>
            <person name="Traeger S."/>
            <person name="Wang M."/>
            <person name="Zifcakova L."/>
            <person name="Wipf D."/>
            <person name="Zambonelli A."/>
            <person name="Paolocci F."/>
            <person name="Nowrousian M."/>
            <person name="Ottonello S."/>
            <person name="Baldrian P."/>
            <person name="Spatafora J.W."/>
            <person name="Henrissat B."/>
            <person name="Nagy L.G."/>
            <person name="Aury J.M."/>
            <person name="Wincker P."/>
            <person name="Grigoriev I.V."/>
            <person name="Bonfante P."/>
            <person name="Martin F.M."/>
        </authorList>
    </citation>
    <scope>NUCLEOTIDE SEQUENCE [LARGE SCALE GENOMIC DNA]</scope>
    <source>
        <strain evidence="2 3">ATCC MYA-4762</strain>
    </source>
</reference>
<keyword evidence="1" id="KW-1133">Transmembrane helix</keyword>
<accession>A0A3N4LBH0</accession>
<evidence type="ECO:0000313" key="3">
    <source>
        <dbReference type="Proteomes" id="UP000267821"/>
    </source>
</evidence>
<dbReference type="AlphaFoldDB" id="A0A3N4LBH0"/>
<keyword evidence="3" id="KW-1185">Reference proteome</keyword>
<protein>
    <submittedName>
        <fullName evidence="2">Uncharacterized protein</fullName>
    </submittedName>
</protein>
<organism evidence="2 3">
    <name type="scientific">Terfezia boudieri ATCC MYA-4762</name>
    <dbReference type="NCBI Taxonomy" id="1051890"/>
    <lineage>
        <taxon>Eukaryota</taxon>
        <taxon>Fungi</taxon>
        <taxon>Dikarya</taxon>
        <taxon>Ascomycota</taxon>
        <taxon>Pezizomycotina</taxon>
        <taxon>Pezizomycetes</taxon>
        <taxon>Pezizales</taxon>
        <taxon>Pezizaceae</taxon>
        <taxon>Terfezia</taxon>
    </lineage>
</organism>
<keyword evidence="1" id="KW-0472">Membrane</keyword>
<keyword evidence="1" id="KW-0812">Transmembrane</keyword>
<sequence length="86" mass="10325">MHSQPENLLDSLRTDYFLYEKYILRWVNEDETIQSGSDLLARTDCGRFSSLKGVIVLLQVCLGSLLLFFRVVYWHYIEDYIHMMWE</sequence>
<gene>
    <name evidence="2" type="ORF">L211DRAFT_579076</name>
</gene>
<evidence type="ECO:0000313" key="2">
    <source>
        <dbReference type="EMBL" id="RPB20026.1"/>
    </source>
</evidence>
<name>A0A3N4LBH0_9PEZI</name>
<dbReference type="EMBL" id="ML121579">
    <property type="protein sequence ID" value="RPB20026.1"/>
    <property type="molecule type" value="Genomic_DNA"/>
</dbReference>
<evidence type="ECO:0000256" key="1">
    <source>
        <dbReference type="SAM" id="Phobius"/>
    </source>
</evidence>
<proteinExistence type="predicted"/>
<dbReference type="InParanoid" id="A0A3N4LBH0"/>